<feature type="binding site" evidence="18">
    <location>
        <position position="57"/>
    </location>
    <ligand>
        <name>Mg(2+)</name>
        <dbReference type="ChEBI" id="CHEBI:18420"/>
    </ligand>
</feature>
<dbReference type="RefSeq" id="WP_090061043.1">
    <property type="nucleotide sequence ID" value="NZ_FORH01000004.1"/>
</dbReference>
<evidence type="ECO:0000256" key="1">
    <source>
        <dbReference type="ARBA" id="ARBA00001946"/>
    </source>
</evidence>
<dbReference type="SUPFAM" id="SSF55811">
    <property type="entry name" value="Nudix"/>
    <property type="match status" value="1"/>
</dbReference>
<dbReference type="InterPro" id="IPR029119">
    <property type="entry name" value="MutY_C"/>
</dbReference>
<keyword evidence="9" id="KW-0234">DNA repair</keyword>
<keyword evidence="7" id="KW-0378">Hydrolase</keyword>
<dbReference type="GO" id="GO:0046872">
    <property type="term" value="F:metal ion binding"/>
    <property type="evidence" value="ECO:0007669"/>
    <property type="project" value="UniProtKB-KW"/>
</dbReference>
<comment type="similarity">
    <text evidence="2">Belongs to the Nudix hydrolase family.</text>
</comment>
<feature type="domain" description="Nudix hydrolase" evidence="19">
    <location>
        <begin position="1"/>
        <end position="130"/>
    </location>
</feature>
<keyword evidence="5 18" id="KW-0479">Metal-binding</keyword>
<dbReference type="InterPro" id="IPR015797">
    <property type="entry name" value="NUDIX_hydrolase-like_dom_sf"/>
</dbReference>
<protein>
    <recommendedName>
        <fullName evidence="13">8-oxo-dGTP diphosphatase</fullName>
        <ecNumber evidence="12">3.6.1.55</ecNumber>
    </recommendedName>
    <alternativeName>
        <fullName evidence="16">7,8-dihydro-8-oxoguanine-triphosphatase</fullName>
    </alternativeName>
    <alternativeName>
        <fullName evidence="15">Mutator protein MutT</fullName>
    </alternativeName>
    <alternativeName>
        <fullName evidence="14">dGTP pyrophosphohydrolase</fullName>
    </alternativeName>
</protein>
<dbReference type="InterPro" id="IPR020084">
    <property type="entry name" value="NUDIX_hydrolase_CS"/>
</dbReference>
<dbReference type="NCBIfam" id="TIGR00586">
    <property type="entry name" value="mutt"/>
    <property type="match status" value="1"/>
</dbReference>
<evidence type="ECO:0000256" key="11">
    <source>
        <dbReference type="ARBA" id="ARBA00036904"/>
    </source>
</evidence>
<dbReference type="AlphaFoldDB" id="A0A1I3SQY9"/>
<evidence type="ECO:0000256" key="8">
    <source>
        <dbReference type="ARBA" id="ARBA00022842"/>
    </source>
</evidence>
<dbReference type="GO" id="GO:0006260">
    <property type="term" value="P:DNA replication"/>
    <property type="evidence" value="ECO:0007669"/>
    <property type="project" value="UniProtKB-KW"/>
</dbReference>
<reference evidence="21" key="1">
    <citation type="submission" date="2016-10" db="EMBL/GenBank/DDBJ databases">
        <authorList>
            <person name="Varghese N."/>
            <person name="Submissions S."/>
        </authorList>
    </citation>
    <scope>NUCLEOTIDE SEQUENCE [LARGE SCALE GENOMIC DNA]</scope>
    <source>
        <strain evidence="21">DSM 26471</strain>
    </source>
</reference>
<evidence type="ECO:0000256" key="7">
    <source>
        <dbReference type="ARBA" id="ARBA00022801"/>
    </source>
</evidence>
<comment type="catalytic activity">
    <reaction evidence="10">
        <text>8-oxo-dGTP + H2O = 8-oxo-dGMP + diphosphate + H(+)</text>
        <dbReference type="Rhea" id="RHEA:31575"/>
        <dbReference type="ChEBI" id="CHEBI:15377"/>
        <dbReference type="ChEBI" id="CHEBI:15378"/>
        <dbReference type="ChEBI" id="CHEBI:33019"/>
        <dbReference type="ChEBI" id="CHEBI:63224"/>
        <dbReference type="ChEBI" id="CHEBI:77896"/>
        <dbReference type="EC" id="3.6.1.55"/>
    </reaction>
</comment>
<dbReference type="InterPro" id="IPR003561">
    <property type="entry name" value="Mutator_MutT"/>
</dbReference>
<feature type="binding site" evidence="17">
    <location>
        <position position="23"/>
    </location>
    <ligand>
        <name>8-oxo-dGTP</name>
        <dbReference type="ChEBI" id="CHEBI:77896"/>
    </ligand>
</feature>
<dbReference type="Pfam" id="PF14815">
    <property type="entry name" value="NUDIX_4"/>
    <property type="match status" value="1"/>
</dbReference>
<dbReference type="PROSITE" id="PS00893">
    <property type="entry name" value="NUDIX_BOX"/>
    <property type="match status" value="1"/>
</dbReference>
<evidence type="ECO:0000256" key="16">
    <source>
        <dbReference type="ARBA" id="ARBA00042798"/>
    </source>
</evidence>
<evidence type="ECO:0000256" key="10">
    <source>
        <dbReference type="ARBA" id="ARBA00035861"/>
    </source>
</evidence>
<dbReference type="STRING" id="588602.SAMN04487991_2524"/>
<feature type="binding site" evidence="18">
    <location>
        <position position="37"/>
    </location>
    <ligand>
        <name>Mg(2+)</name>
        <dbReference type="ChEBI" id="CHEBI:18420"/>
    </ligand>
</feature>
<dbReference type="EMBL" id="FORH01000004">
    <property type="protein sequence ID" value="SFJ60041.1"/>
    <property type="molecule type" value="Genomic_DNA"/>
</dbReference>
<dbReference type="OrthoDB" id="9810648at2"/>
<dbReference type="Proteomes" id="UP000199630">
    <property type="component" value="Unassembled WGS sequence"/>
</dbReference>
<keyword evidence="6" id="KW-0227">DNA damage</keyword>
<organism evidence="20 21">
    <name type="scientific">Celeribacter neptunius</name>
    <dbReference type="NCBI Taxonomy" id="588602"/>
    <lineage>
        <taxon>Bacteria</taxon>
        <taxon>Pseudomonadati</taxon>
        <taxon>Pseudomonadota</taxon>
        <taxon>Alphaproteobacteria</taxon>
        <taxon>Rhodobacterales</taxon>
        <taxon>Roseobacteraceae</taxon>
        <taxon>Celeribacter</taxon>
    </lineage>
</organism>
<dbReference type="GO" id="GO:0006281">
    <property type="term" value="P:DNA repair"/>
    <property type="evidence" value="ECO:0007669"/>
    <property type="project" value="UniProtKB-KW"/>
</dbReference>
<evidence type="ECO:0000256" key="18">
    <source>
        <dbReference type="PIRSR" id="PIRSR603561-2"/>
    </source>
</evidence>
<keyword evidence="8 18" id="KW-0460">Magnesium</keyword>
<evidence type="ECO:0000256" key="13">
    <source>
        <dbReference type="ARBA" id="ARBA00040794"/>
    </source>
</evidence>
<keyword evidence="3" id="KW-0515">Mutator protein</keyword>
<keyword evidence="21" id="KW-1185">Reference proteome</keyword>
<dbReference type="GO" id="GO:0044715">
    <property type="term" value="F:8-oxo-dGDP phosphatase activity"/>
    <property type="evidence" value="ECO:0007669"/>
    <property type="project" value="TreeGrafter"/>
</dbReference>
<dbReference type="CDD" id="cd03425">
    <property type="entry name" value="NUDIX_MutT_NudA_like"/>
    <property type="match status" value="1"/>
</dbReference>
<gene>
    <name evidence="20" type="ORF">SAMN04487991_2524</name>
</gene>
<feature type="binding site" evidence="17">
    <location>
        <begin position="34"/>
        <end position="37"/>
    </location>
    <ligand>
        <name>8-oxo-dGTP</name>
        <dbReference type="ChEBI" id="CHEBI:77896"/>
    </ligand>
</feature>
<evidence type="ECO:0000256" key="15">
    <source>
        <dbReference type="ARBA" id="ARBA00041979"/>
    </source>
</evidence>
<evidence type="ECO:0000256" key="9">
    <source>
        <dbReference type="ARBA" id="ARBA00023204"/>
    </source>
</evidence>
<evidence type="ECO:0000256" key="2">
    <source>
        <dbReference type="ARBA" id="ARBA00005582"/>
    </source>
</evidence>
<dbReference type="PANTHER" id="PTHR47707:SF1">
    <property type="entry name" value="NUDIX HYDROLASE FAMILY PROTEIN"/>
    <property type="match status" value="1"/>
</dbReference>
<evidence type="ECO:0000256" key="12">
    <source>
        <dbReference type="ARBA" id="ARBA00038905"/>
    </source>
</evidence>
<evidence type="ECO:0000313" key="21">
    <source>
        <dbReference type="Proteomes" id="UP000199630"/>
    </source>
</evidence>
<dbReference type="FunFam" id="3.90.79.10:FF:000014">
    <property type="entry name" value="8-oxo-dGTP diphosphatase MutT"/>
    <property type="match status" value="1"/>
</dbReference>
<evidence type="ECO:0000256" key="5">
    <source>
        <dbReference type="ARBA" id="ARBA00022723"/>
    </source>
</evidence>
<evidence type="ECO:0000256" key="17">
    <source>
        <dbReference type="PIRSR" id="PIRSR603561-1"/>
    </source>
</evidence>
<evidence type="ECO:0000256" key="4">
    <source>
        <dbReference type="ARBA" id="ARBA00022705"/>
    </source>
</evidence>
<evidence type="ECO:0000256" key="14">
    <source>
        <dbReference type="ARBA" id="ARBA00041592"/>
    </source>
</evidence>
<dbReference type="InterPro" id="IPR000086">
    <property type="entry name" value="NUDIX_hydrolase_dom"/>
</dbReference>
<comment type="cofactor">
    <cofactor evidence="1 18">
        <name>Mg(2+)</name>
        <dbReference type="ChEBI" id="CHEBI:18420"/>
    </cofactor>
</comment>
<dbReference type="GO" id="GO:0035539">
    <property type="term" value="F:8-oxo-7,8-dihydrodeoxyguanosine triphosphate pyrophosphatase activity"/>
    <property type="evidence" value="ECO:0007669"/>
    <property type="project" value="UniProtKB-EC"/>
</dbReference>
<dbReference type="EC" id="3.6.1.55" evidence="12"/>
<evidence type="ECO:0000313" key="20">
    <source>
        <dbReference type="EMBL" id="SFJ60041.1"/>
    </source>
</evidence>
<evidence type="ECO:0000256" key="6">
    <source>
        <dbReference type="ARBA" id="ARBA00022763"/>
    </source>
</evidence>
<proteinExistence type="inferred from homology"/>
<dbReference type="PANTHER" id="PTHR47707">
    <property type="entry name" value="8-OXO-DGTP DIPHOSPHATASE"/>
    <property type="match status" value="1"/>
</dbReference>
<dbReference type="GO" id="GO:0044716">
    <property type="term" value="F:8-oxo-GDP phosphatase activity"/>
    <property type="evidence" value="ECO:0007669"/>
    <property type="project" value="TreeGrafter"/>
</dbReference>
<dbReference type="InterPro" id="IPR047127">
    <property type="entry name" value="MutT-like"/>
</dbReference>
<comment type="catalytic activity">
    <reaction evidence="11">
        <text>8-oxo-GTP + H2O = 8-oxo-GMP + diphosphate + H(+)</text>
        <dbReference type="Rhea" id="RHEA:67616"/>
        <dbReference type="ChEBI" id="CHEBI:15377"/>
        <dbReference type="ChEBI" id="CHEBI:15378"/>
        <dbReference type="ChEBI" id="CHEBI:33019"/>
        <dbReference type="ChEBI" id="CHEBI:143553"/>
        <dbReference type="ChEBI" id="CHEBI:145694"/>
    </reaction>
</comment>
<dbReference type="PROSITE" id="PS51462">
    <property type="entry name" value="NUDIX"/>
    <property type="match status" value="1"/>
</dbReference>
<dbReference type="PRINTS" id="PR00502">
    <property type="entry name" value="NUDIXFAMILY"/>
</dbReference>
<dbReference type="InterPro" id="IPR020476">
    <property type="entry name" value="Nudix_hydrolase"/>
</dbReference>
<evidence type="ECO:0000259" key="19">
    <source>
        <dbReference type="PROSITE" id="PS51462"/>
    </source>
</evidence>
<evidence type="ECO:0000256" key="3">
    <source>
        <dbReference type="ARBA" id="ARBA00022457"/>
    </source>
</evidence>
<dbReference type="GO" id="GO:0008413">
    <property type="term" value="F:8-oxo-7,8-dihydroguanosine triphosphate pyrophosphatase activity"/>
    <property type="evidence" value="ECO:0007669"/>
    <property type="project" value="InterPro"/>
</dbReference>
<name>A0A1I3SQY9_9RHOB</name>
<dbReference type="Gene3D" id="3.90.79.10">
    <property type="entry name" value="Nucleoside Triphosphate Pyrophosphohydrolase"/>
    <property type="match status" value="1"/>
</dbReference>
<accession>A0A1I3SQY9</accession>
<sequence>MKIVLVSAVALIDVEGRVLLAQRPEGKSMAGLWEFPGGKVEPGETPEAALVRELHEELGIETWNSCLAPLTFASHSYDDFHLMMPLFACRKWNGIPSPREGQVLKWAKASELRDYPMPPADIPLIPILRDLL</sequence>
<keyword evidence="4" id="KW-0235">DNA replication</keyword>